<sequence>MSDQHSPPDIAQASNEQSEDPKESDTVEGPLDRLNKEVAAYEAEQRRPGKKLTIEMRLAERTLFFLKTWGQDVFGLKIYRLTYDDDAAWQKFKEMLDAKTRRNLTQKEALPEGETLLTMLDWAVEDNKERWDNASLAEVRKHFLNSPEAASPGQRGRTCIAVDAESLQSVMDAKEPVPFSSRHRDSPFVKVIGTLLRPDNSQLAQQQEPGKSGEESKGSAEDEVRYMKVDPSTLLPFFYDNLRVGFDEIYYGGPRPPYVWTE</sequence>
<feature type="region of interest" description="Disordered" evidence="1">
    <location>
        <begin position="1"/>
        <end position="33"/>
    </location>
</feature>
<comment type="caution">
    <text evidence="2">The sequence shown here is derived from an EMBL/GenBank/DDBJ whole genome shotgun (WGS) entry which is preliminary data.</text>
</comment>
<feature type="compositionally biased region" description="Basic and acidic residues" evidence="1">
    <location>
        <begin position="19"/>
        <end position="33"/>
    </location>
</feature>
<dbReference type="Proteomes" id="UP001521184">
    <property type="component" value="Unassembled WGS sequence"/>
</dbReference>
<keyword evidence="3" id="KW-1185">Reference proteome</keyword>
<proteinExistence type="predicted"/>
<feature type="compositionally biased region" description="Polar residues" evidence="1">
    <location>
        <begin position="199"/>
        <end position="209"/>
    </location>
</feature>
<evidence type="ECO:0000313" key="3">
    <source>
        <dbReference type="Proteomes" id="UP001521184"/>
    </source>
</evidence>
<feature type="compositionally biased region" description="Basic and acidic residues" evidence="1">
    <location>
        <begin position="211"/>
        <end position="223"/>
    </location>
</feature>
<evidence type="ECO:0000256" key="1">
    <source>
        <dbReference type="SAM" id="MobiDB-lite"/>
    </source>
</evidence>
<organism evidence="2 3">
    <name type="scientific">Diplodia intermedia</name>
    <dbReference type="NCBI Taxonomy" id="856260"/>
    <lineage>
        <taxon>Eukaryota</taxon>
        <taxon>Fungi</taxon>
        <taxon>Dikarya</taxon>
        <taxon>Ascomycota</taxon>
        <taxon>Pezizomycotina</taxon>
        <taxon>Dothideomycetes</taxon>
        <taxon>Dothideomycetes incertae sedis</taxon>
        <taxon>Botryosphaeriales</taxon>
        <taxon>Botryosphaeriaceae</taxon>
        <taxon>Diplodia</taxon>
    </lineage>
</organism>
<accession>A0ABR3U258</accession>
<name>A0ABR3U258_9PEZI</name>
<reference evidence="2 3" key="1">
    <citation type="journal article" date="2023" name="Plant Dis.">
        <title>First Report of Diplodia intermedia Causing Canker and Dieback Diseases on Apple Trees in Canada.</title>
        <authorList>
            <person name="Ellouze W."/>
            <person name="Ilyukhin E."/>
            <person name="Sulman M."/>
            <person name="Ali S."/>
        </authorList>
    </citation>
    <scope>NUCLEOTIDE SEQUENCE [LARGE SCALE GENOMIC DNA]</scope>
    <source>
        <strain evidence="2 3">M45-28</strain>
    </source>
</reference>
<protein>
    <submittedName>
        <fullName evidence="2">Uncharacterized protein</fullName>
    </submittedName>
</protein>
<gene>
    <name evidence="2" type="ORF">SLS58_001431</name>
</gene>
<dbReference type="EMBL" id="JAKEKT020000005">
    <property type="protein sequence ID" value="KAL1650053.1"/>
    <property type="molecule type" value="Genomic_DNA"/>
</dbReference>
<feature type="region of interest" description="Disordered" evidence="1">
    <location>
        <begin position="199"/>
        <end position="223"/>
    </location>
</feature>
<evidence type="ECO:0000313" key="2">
    <source>
        <dbReference type="EMBL" id="KAL1650053.1"/>
    </source>
</evidence>